<dbReference type="InterPro" id="IPR015919">
    <property type="entry name" value="Cadherin-like_sf"/>
</dbReference>
<dbReference type="GO" id="GO:0007156">
    <property type="term" value="P:homophilic cell adhesion via plasma membrane adhesion molecules"/>
    <property type="evidence" value="ECO:0007669"/>
    <property type="project" value="InterPro"/>
</dbReference>
<keyword evidence="6" id="KW-0472">Membrane</keyword>
<feature type="signal peptide" evidence="9">
    <location>
        <begin position="1"/>
        <end position="16"/>
    </location>
</feature>
<dbReference type="PRINTS" id="PR00205">
    <property type="entry name" value="CADHERIN"/>
</dbReference>
<reference evidence="11" key="1">
    <citation type="submission" date="2021-02" db="EMBL/GenBank/DDBJ databases">
        <authorList>
            <person name="Nowell W R."/>
        </authorList>
    </citation>
    <scope>NUCLEOTIDE SEQUENCE</scope>
</reference>
<comment type="subcellular location">
    <subcellularLocation>
        <location evidence="1">Membrane</location>
        <topology evidence="1">Single-pass membrane protein</topology>
    </subcellularLocation>
</comment>
<keyword evidence="9" id="KW-0732">Signal</keyword>
<evidence type="ECO:0000313" key="12">
    <source>
        <dbReference type="Proteomes" id="UP000663832"/>
    </source>
</evidence>
<keyword evidence="7" id="KW-0325">Glycoprotein</keyword>
<dbReference type="PROSITE" id="PS50268">
    <property type="entry name" value="CADHERIN_2"/>
    <property type="match status" value="3"/>
</dbReference>
<dbReference type="PANTHER" id="PTHR24028">
    <property type="entry name" value="CADHERIN-87A"/>
    <property type="match status" value="1"/>
</dbReference>
<organism evidence="11 12">
    <name type="scientific">Adineta steineri</name>
    <dbReference type="NCBI Taxonomy" id="433720"/>
    <lineage>
        <taxon>Eukaryota</taxon>
        <taxon>Metazoa</taxon>
        <taxon>Spiralia</taxon>
        <taxon>Gnathifera</taxon>
        <taxon>Rotifera</taxon>
        <taxon>Eurotatoria</taxon>
        <taxon>Bdelloidea</taxon>
        <taxon>Adinetida</taxon>
        <taxon>Adinetidae</taxon>
        <taxon>Adineta</taxon>
    </lineage>
</organism>
<dbReference type="InterPro" id="IPR050174">
    <property type="entry name" value="Protocadherin/Cadherin-CA"/>
</dbReference>
<dbReference type="SMART" id="SM00112">
    <property type="entry name" value="CA"/>
    <property type="match status" value="3"/>
</dbReference>
<evidence type="ECO:0000256" key="9">
    <source>
        <dbReference type="SAM" id="SignalP"/>
    </source>
</evidence>
<evidence type="ECO:0000256" key="7">
    <source>
        <dbReference type="ARBA" id="ARBA00023180"/>
    </source>
</evidence>
<dbReference type="PROSITE" id="PS00232">
    <property type="entry name" value="CADHERIN_1"/>
    <property type="match status" value="1"/>
</dbReference>
<dbReference type="EMBL" id="CAJNOM010000856">
    <property type="protein sequence ID" value="CAF1572092.1"/>
    <property type="molecule type" value="Genomic_DNA"/>
</dbReference>
<feature type="domain" description="Cadherin" evidence="10">
    <location>
        <begin position="241"/>
        <end position="360"/>
    </location>
</feature>
<evidence type="ECO:0000256" key="6">
    <source>
        <dbReference type="ARBA" id="ARBA00023136"/>
    </source>
</evidence>
<gene>
    <name evidence="11" type="ORF">QVE165_LOCUS48952</name>
</gene>
<feature type="domain" description="Cadherin" evidence="10">
    <location>
        <begin position="117"/>
        <end position="240"/>
    </location>
</feature>
<keyword evidence="12" id="KW-1185">Reference proteome</keyword>
<evidence type="ECO:0000256" key="8">
    <source>
        <dbReference type="PROSITE-ProRule" id="PRU00043"/>
    </source>
</evidence>
<evidence type="ECO:0000256" key="2">
    <source>
        <dbReference type="ARBA" id="ARBA00022692"/>
    </source>
</evidence>
<feature type="chain" id="PRO_5032569451" description="Cadherin domain-containing protein" evidence="9">
    <location>
        <begin position="17"/>
        <end position="516"/>
    </location>
</feature>
<dbReference type="InterPro" id="IPR002126">
    <property type="entry name" value="Cadherin-like_dom"/>
</dbReference>
<keyword evidence="2" id="KW-0812">Transmembrane</keyword>
<dbReference type="GO" id="GO:0005886">
    <property type="term" value="C:plasma membrane"/>
    <property type="evidence" value="ECO:0007669"/>
    <property type="project" value="InterPro"/>
</dbReference>
<dbReference type="GO" id="GO:0005509">
    <property type="term" value="F:calcium ion binding"/>
    <property type="evidence" value="ECO:0007669"/>
    <property type="project" value="UniProtKB-UniRule"/>
</dbReference>
<protein>
    <recommendedName>
        <fullName evidence="10">Cadherin domain-containing protein</fullName>
    </recommendedName>
</protein>
<keyword evidence="3" id="KW-0677">Repeat</keyword>
<keyword evidence="4 8" id="KW-0106">Calcium</keyword>
<dbReference type="PANTHER" id="PTHR24028:SF146">
    <property type="entry name" value="CADHERIN 96CB, ISOFORM D-RELATED"/>
    <property type="match status" value="1"/>
</dbReference>
<dbReference type="CDD" id="cd11304">
    <property type="entry name" value="Cadherin_repeat"/>
    <property type="match status" value="2"/>
</dbReference>
<evidence type="ECO:0000256" key="3">
    <source>
        <dbReference type="ARBA" id="ARBA00022737"/>
    </source>
</evidence>
<dbReference type="AlphaFoldDB" id="A0A815YL09"/>
<dbReference type="Pfam" id="PF00028">
    <property type="entry name" value="Cadherin"/>
    <property type="match status" value="1"/>
</dbReference>
<evidence type="ECO:0000256" key="1">
    <source>
        <dbReference type="ARBA" id="ARBA00004167"/>
    </source>
</evidence>
<comment type="caution">
    <text evidence="11">The sequence shown here is derived from an EMBL/GenBank/DDBJ whole genome shotgun (WGS) entry which is preliminary data.</text>
</comment>
<dbReference type="OrthoDB" id="6252479at2759"/>
<evidence type="ECO:0000256" key="4">
    <source>
        <dbReference type="ARBA" id="ARBA00022837"/>
    </source>
</evidence>
<dbReference type="Proteomes" id="UP000663832">
    <property type="component" value="Unassembled WGS sequence"/>
</dbReference>
<dbReference type="SUPFAM" id="SSF49313">
    <property type="entry name" value="Cadherin-like"/>
    <property type="match status" value="2"/>
</dbReference>
<evidence type="ECO:0000256" key="5">
    <source>
        <dbReference type="ARBA" id="ARBA00022989"/>
    </source>
</evidence>
<keyword evidence="5" id="KW-1133">Transmembrane helix</keyword>
<evidence type="ECO:0000313" key="11">
    <source>
        <dbReference type="EMBL" id="CAF1572092.1"/>
    </source>
</evidence>
<proteinExistence type="predicted"/>
<feature type="domain" description="Cadherin" evidence="10">
    <location>
        <begin position="15"/>
        <end position="116"/>
    </location>
</feature>
<evidence type="ECO:0000259" key="10">
    <source>
        <dbReference type="PROSITE" id="PS50268"/>
    </source>
</evidence>
<name>A0A815YL09_9BILA</name>
<sequence>MLLFYILLLLIGFSESREHEISINEETPINTIIFDLNSLSSSLITYQLLESSSLLYFNSTTNLISISKRIDRDTLCPNDDLCSKCYLTIKLYDMFYYDILLLKFQINDINDNQPIFSSNTYSISLTENNMPGMKIRLSKAEDIDCLINGVQLYELTYVYNNRVIISSINLFHPQKQNQTNQPFYLMYDINSDLYLIINMSLDRELQSEYIFTITANDYKYTTSTKLTLTVLDVNDHNPKFSQTIYTVNISYSTPIGTILTKLTAYDADSEENAHIYYSLLSIDGYKLETNEKNELFQLNSYTGELSIISKLNHLDTKNIFKLVIGASDGTHNAIPALTTVYINIQNDLLNDNQSLIQLTFGSNNVSKNFSEVYISENLPNATFIAYIKSNSNLQLITHEGFFLQKLTENSFTLLTDRIYDREKCSSYNVHLRNENIERKFQIIVTDINDCKPIWNSSILNIDLDLYIQLNEPIVLTLNATDYDENSHVGYRKKKYIMATMDNINIKSINIKLYIRI</sequence>
<dbReference type="Gene3D" id="2.60.40.60">
    <property type="entry name" value="Cadherins"/>
    <property type="match status" value="3"/>
</dbReference>
<accession>A0A815YL09</accession>
<dbReference type="InterPro" id="IPR020894">
    <property type="entry name" value="Cadherin_CS"/>
</dbReference>